<dbReference type="PANTHER" id="PTHR42878:SF7">
    <property type="entry name" value="SENSOR HISTIDINE KINASE GLRK"/>
    <property type="match status" value="1"/>
</dbReference>
<dbReference type="GO" id="GO:0005524">
    <property type="term" value="F:ATP binding"/>
    <property type="evidence" value="ECO:0007669"/>
    <property type="project" value="UniProtKB-KW"/>
</dbReference>
<dbReference type="GO" id="GO:0007234">
    <property type="term" value="P:osmosensory signaling via phosphorelay pathway"/>
    <property type="evidence" value="ECO:0007669"/>
    <property type="project" value="TreeGrafter"/>
</dbReference>
<keyword evidence="12" id="KW-0902">Two-component regulatory system</keyword>
<evidence type="ECO:0000256" key="9">
    <source>
        <dbReference type="ARBA" id="ARBA00022777"/>
    </source>
</evidence>
<evidence type="ECO:0000313" key="18">
    <source>
        <dbReference type="Proteomes" id="UP000076603"/>
    </source>
</evidence>
<dbReference type="EMBL" id="LWAE01000002">
    <property type="protein sequence ID" value="KZL92735.1"/>
    <property type="molecule type" value="Genomic_DNA"/>
</dbReference>
<dbReference type="SUPFAM" id="SSF47384">
    <property type="entry name" value="Homodimeric domain of signal transducing histidine kinase"/>
    <property type="match status" value="1"/>
</dbReference>
<dbReference type="InterPro" id="IPR005467">
    <property type="entry name" value="His_kinase_dom"/>
</dbReference>
<comment type="caution">
    <text evidence="17">The sequence shown here is derived from an EMBL/GenBank/DDBJ whole genome shotgun (WGS) entry which is preliminary data.</text>
</comment>
<keyword evidence="13 14" id="KW-0472">Membrane</keyword>
<evidence type="ECO:0000259" key="16">
    <source>
        <dbReference type="PROSITE" id="PS50885"/>
    </source>
</evidence>
<dbReference type="SUPFAM" id="SSF103190">
    <property type="entry name" value="Sensory domain-like"/>
    <property type="match status" value="1"/>
</dbReference>
<dbReference type="Pfam" id="PF02518">
    <property type="entry name" value="HATPase_c"/>
    <property type="match status" value="1"/>
</dbReference>
<dbReference type="Gene3D" id="1.10.287.130">
    <property type="match status" value="1"/>
</dbReference>
<dbReference type="Pfam" id="PF00512">
    <property type="entry name" value="HisKA"/>
    <property type="match status" value="1"/>
</dbReference>
<dbReference type="PROSITE" id="PS50109">
    <property type="entry name" value="HIS_KIN"/>
    <property type="match status" value="1"/>
</dbReference>
<evidence type="ECO:0000256" key="5">
    <source>
        <dbReference type="ARBA" id="ARBA00022553"/>
    </source>
</evidence>
<dbReference type="GO" id="GO:0005886">
    <property type="term" value="C:plasma membrane"/>
    <property type="evidence" value="ECO:0007669"/>
    <property type="project" value="UniProtKB-SubCell"/>
</dbReference>
<accession>A0A162TJT0</accession>
<dbReference type="RefSeq" id="WP_066622412.1">
    <property type="nucleotide sequence ID" value="NZ_FQXL01000021.1"/>
</dbReference>
<keyword evidence="8" id="KW-0547">Nucleotide-binding</keyword>
<feature type="domain" description="Histidine kinase" evidence="15">
    <location>
        <begin position="264"/>
        <end position="482"/>
    </location>
</feature>
<dbReference type="GO" id="GO:0030295">
    <property type="term" value="F:protein kinase activator activity"/>
    <property type="evidence" value="ECO:0007669"/>
    <property type="project" value="TreeGrafter"/>
</dbReference>
<feature type="domain" description="HAMP" evidence="16">
    <location>
        <begin position="190"/>
        <end position="242"/>
    </location>
</feature>
<proteinExistence type="predicted"/>
<comment type="catalytic activity">
    <reaction evidence="1">
        <text>ATP + protein L-histidine = ADP + protein N-phospho-L-histidine.</text>
        <dbReference type="EC" id="2.7.13.3"/>
    </reaction>
</comment>
<evidence type="ECO:0000256" key="1">
    <source>
        <dbReference type="ARBA" id="ARBA00000085"/>
    </source>
</evidence>
<dbReference type="CDD" id="cd06225">
    <property type="entry name" value="HAMP"/>
    <property type="match status" value="1"/>
</dbReference>
<dbReference type="InterPro" id="IPR050351">
    <property type="entry name" value="BphY/WalK/GraS-like"/>
</dbReference>
<dbReference type="GO" id="GO:0000156">
    <property type="term" value="F:phosphorelay response regulator activity"/>
    <property type="evidence" value="ECO:0007669"/>
    <property type="project" value="TreeGrafter"/>
</dbReference>
<gene>
    <name evidence="17" type="primary">phoR_3</name>
    <name evidence="17" type="ORF">CLMAG_25490</name>
</gene>
<feature type="transmembrane region" description="Helical" evidence="14">
    <location>
        <begin position="12"/>
        <end position="32"/>
    </location>
</feature>
<evidence type="ECO:0000259" key="15">
    <source>
        <dbReference type="PROSITE" id="PS50109"/>
    </source>
</evidence>
<dbReference type="GO" id="GO:0000155">
    <property type="term" value="F:phosphorelay sensor kinase activity"/>
    <property type="evidence" value="ECO:0007669"/>
    <property type="project" value="InterPro"/>
</dbReference>
<dbReference type="InterPro" id="IPR036890">
    <property type="entry name" value="HATPase_C_sf"/>
</dbReference>
<sequence>MKKNLFSKLFSTYLLLILLAIGLVSSLFYVFFNNYYYGIREQQLLIQGKEIAQIVSPNIKNKDFSQMDETINIYNKTNISRMWIVNKEGNIVSGPGEFDNHDSECPEREQIKRALKGETVTSRGNIKYSDDPVLSVALPIYVDGNIEGAVFACNPLSDINQSIVQALKIVIFAGVIAIVILAFVSFFISRNITKPIKKITEISLEMAKGNFTERVKVPSNDEIGKLAETFNYMTVKLDKTLRDLEYERDKMTEMERMQREFVANASHELRTPLTSVRGYIEAILDGVINEKEQEKKYLRIILKETLRLHRVVNSLLDLSRMEAGHVKINKKELCIDEIIKRTVTRLKPLAEEKELVLEIDELRSLPKVVGDEDLIEQVIINYITNAVRFTPKGGRILVRVDKGDNKVSVHVIDTGIGISLQDLPNVWKRFYKINDARPLSKEGSGLGLSLVKEIMELLEGRAWVESTLGKGSTFSFSLPAKKKIVDEKVHK</sequence>
<evidence type="ECO:0000256" key="14">
    <source>
        <dbReference type="SAM" id="Phobius"/>
    </source>
</evidence>
<protein>
    <recommendedName>
        <fullName evidence="3">histidine kinase</fullName>
        <ecNumber evidence="3">2.7.13.3</ecNumber>
    </recommendedName>
</protein>
<evidence type="ECO:0000256" key="12">
    <source>
        <dbReference type="ARBA" id="ARBA00023012"/>
    </source>
</evidence>
<evidence type="ECO:0000256" key="11">
    <source>
        <dbReference type="ARBA" id="ARBA00022989"/>
    </source>
</evidence>
<keyword evidence="5" id="KW-0597">Phosphoprotein</keyword>
<name>A0A162TJT0_9CLOT</name>
<dbReference type="InterPro" id="IPR003660">
    <property type="entry name" value="HAMP_dom"/>
</dbReference>
<dbReference type="Proteomes" id="UP000076603">
    <property type="component" value="Unassembled WGS sequence"/>
</dbReference>
<keyword evidence="18" id="KW-1185">Reference proteome</keyword>
<evidence type="ECO:0000256" key="10">
    <source>
        <dbReference type="ARBA" id="ARBA00022840"/>
    </source>
</evidence>
<evidence type="ECO:0000256" key="2">
    <source>
        <dbReference type="ARBA" id="ARBA00004651"/>
    </source>
</evidence>
<dbReference type="STRING" id="1121326.CLMAG_25490"/>
<dbReference type="FunFam" id="3.30.565.10:FF:000006">
    <property type="entry name" value="Sensor histidine kinase WalK"/>
    <property type="match status" value="1"/>
</dbReference>
<dbReference type="SUPFAM" id="SSF158472">
    <property type="entry name" value="HAMP domain-like"/>
    <property type="match status" value="1"/>
</dbReference>
<organism evidence="17 18">
    <name type="scientific">Clostridium magnum DSM 2767</name>
    <dbReference type="NCBI Taxonomy" id="1121326"/>
    <lineage>
        <taxon>Bacteria</taxon>
        <taxon>Bacillati</taxon>
        <taxon>Bacillota</taxon>
        <taxon>Clostridia</taxon>
        <taxon>Eubacteriales</taxon>
        <taxon>Clostridiaceae</taxon>
        <taxon>Clostridium</taxon>
    </lineage>
</organism>
<evidence type="ECO:0000256" key="3">
    <source>
        <dbReference type="ARBA" id="ARBA00012438"/>
    </source>
</evidence>
<dbReference type="InterPro" id="IPR003661">
    <property type="entry name" value="HisK_dim/P_dom"/>
</dbReference>
<evidence type="ECO:0000256" key="13">
    <source>
        <dbReference type="ARBA" id="ARBA00023136"/>
    </source>
</evidence>
<dbReference type="SUPFAM" id="SSF55874">
    <property type="entry name" value="ATPase domain of HSP90 chaperone/DNA topoisomerase II/histidine kinase"/>
    <property type="match status" value="1"/>
</dbReference>
<dbReference type="SMART" id="SM00387">
    <property type="entry name" value="HATPase_c"/>
    <property type="match status" value="1"/>
</dbReference>
<evidence type="ECO:0000256" key="7">
    <source>
        <dbReference type="ARBA" id="ARBA00022692"/>
    </source>
</evidence>
<comment type="subcellular location">
    <subcellularLocation>
        <location evidence="2">Cell membrane</location>
        <topology evidence="2">Multi-pass membrane protein</topology>
    </subcellularLocation>
</comment>
<dbReference type="PROSITE" id="PS50885">
    <property type="entry name" value="HAMP"/>
    <property type="match status" value="1"/>
</dbReference>
<keyword evidence="6 17" id="KW-0808">Transferase</keyword>
<evidence type="ECO:0000256" key="8">
    <source>
        <dbReference type="ARBA" id="ARBA00022741"/>
    </source>
</evidence>
<feature type="transmembrane region" description="Helical" evidence="14">
    <location>
        <begin position="169"/>
        <end position="188"/>
    </location>
</feature>
<dbReference type="OrthoDB" id="9813151at2"/>
<reference evidence="17 18" key="1">
    <citation type="submission" date="2016-04" db="EMBL/GenBank/DDBJ databases">
        <title>Genome sequence of Clostridium magnum DSM 2767.</title>
        <authorList>
            <person name="Poehlein A."/>
            <person name="Uhlig R."/>
            <person name="Fischer R."/>
            <person name="Bahl H."/>
            <person name="Daniel R."/>
        </authorList>
    </citation>
    <scope>NUCLEOTIDE SEQUENCE [LARGE SCALE GENOMIC DNA]</scope>
    <source>
        <strain evidence="17 18">DSM 2767</strain>
    </source>
</reference>
<evidence type="ECO:0000256" key="4">
    <source>
        <dbReference type="ARBA" id="ARBA00022475"/>
    </source>
</evidence>
<evidence type="ECO:0000313" key="17">
    <source>
        <dbReference type="EMBL" id="KZL92735.1"/>
    </source>
</evidence>
<dbReference type="CDD" id="cd00082">
    <property type="entry name" value="HisKA"/>
    <property type="match status" value="1"/>
</dbReference>
<keyword evidence="11 14" id="KW-1133">Transmembrane helix</keyword>
<dbReference type="SMART" id="SM00304">
    <property type="entry name" value="HAMP"/>
    <property type="match status" value="1"/>
</dbReference>
<dbReference type="Gene3D" id="6.10.340.10">
    <property type="match status" value="1"/>
</dbReference>
<dbReference type="AlphaFoldDB" id="A0A162TJT0"/>
<keyword evidence="10" id="KW-0067">ATP-binding</keyword>
<dbReference type="InterPro" id="IPR036097">
    <property type="entry name" value="HisK_dim/P_sf"/>
</dbReference>
<keyword evidence="9" id="KW-0418">Kinase</keyword>
<dbReference type="InterPro" id="IPR003594">
    <property type="entry name" value="HATPase_dom"/>
</dbReference>
<dbReference type="PRINTS" id="PR00344">
    <property type="entry name" value="BCTRLSENSOR"/>
</dbReference>
<dbReference type="PATRIC" id="fig|1121326.3.peg.2551"/>
<dbReference type="Gene3D" id="3.30.565.10">
    <property type="entry name" value="Histidine kinase-like ATPase, C-terminal domain"/>
    <property type="match status" value="1"/>
</dbReference>
<evidence type="ECO:0000256" key="6">
    <source>
        <dbReference type="ARBA" id="ARBA00022679"/>
    </source>
</evidence>
<dbReference type="Pfam" id="PF00672">
    <property type="entry name" value="HAMP"/>
    <property type="match status" value="1"/>
</dbReference>
<keyword evidence="7 14" id="KW-0812">Transmembrane</keyword>
<dbReference type="PANTHER" id="PTHR42878">
    <property type="entry name" value="TWO-COMPONENT HISTIDINE KINASE"/>
    <property type="match status" value="1"/>
</dbReference>
<dbReference type="InterPro" id="IPR029151">
    <property type="entry name" value="Sensor-like_sf"/>
</dbReference>
<dbReference type="InterPro" id="IPR004358">
    <property type="entry name" value="Sig_transdc_His_kin-like_C"/>
</dbReference>
<dbReference type="CDD" id="cd18773">
    <property type="entry name" value="PDC1_HK_sensor"/>
    <property type="match status" value="1"/>
</dbReference>
<dbReference type="SMART" id="SM00388">
    <property type="entry name" value="HisKA"/>
    <property type="match status" value="1"/>
</dbReference>
<dbReference type="FunFam" id="1.10.287.130:FF:000001">
    <property type="entry name" value="Two-component sensor histidine kinase"/>
    <property type="match status" value="1"/>
</dbReference>
<keyword evidence="4" id="KW-1003">Cell membrane</keyword>
<dbReference type="EC" id="2.7.13.3" evidence="3"/>